<organism evidence="1 2">
    <name type="scientific">Protopolystoma xenopodis</name>
    <dbReference type="NCBI Taxonomy" id="117903"/>
    <lineage>
        <taxon>Eukaryota</taxon>
        <taxon>Metazoa</taxon>
        <taxon>Spiralia</taxon>
        <taxon>Lophotrochozoa</taxon>
        <taxon>Platyhelminthes</taxon>
        <taxon>Monogenea</taxon>
        <taxon>Polyopisthocotylea</taxon>
        <taxon>Polystomatidea</taxon>
        <taxon>Polystomatidae</taxon>
        <taxon>Protopolystoma</taxon>
    </lineage>
</organism>
<gene>
    <name evidence="1" type="ORF">PXEA_LOCUS22108</name>
</gene>
<comment type="caution">
    <text evidence="1">The sequence shown here is derived from an EMBL/GenBank/DDBJ whole genome shotgun (WGS) entry which is preliminary data.</text>
</comment>
<proteinExistence type="predicted"/>
<dbReference type="EMBL" id="CAAALY010096737">
    <property type="protein sequence ID" value="VEL28668.1"/>
    <property type="molecule type" value="Genomic_DNA"/>
</dbReference>
<evidence type="ECO:0000313" key="1">
    <source>
        <dbReference type="EMBL" id="VEL28668.1"/>
    </source>
</evidence>
<accession>A0A3S5A624</accession>
<protein>
    <submittedName>
        <fullName evidence="1">Uncharacterized protein</fullName>
    </submittedName>
</protein>
<sequence length="75" mass="9002">MSVMLGSTGKMGSKLTNSFRLHFEREWVLQRQLEQTLVKMEAQQLMVGYPFRHDLVFLKEDTEMRSWPVYIEFMD</sequence>
<dbReference type="AlphaFoldDB" id="A0A3S5A624"/>
<name>A0A3S5A624_9PLAT</name>
<reference evidence="1" key="1">
    <citation type="submission" date="2018-11" db="EMBL/GenBank/DDBJ databases">
        <authorList>
            <consortium name="Pathogen Informatics"/>
        </authorList>
    </citation>
    <scope>NUCLEOTIDE SEQUENCE</scope>
</reference>
<evidence type="ECO:0000313" key="2">
    <source>
        <dbReference type="Proteomes" id="UP000784294"/>
    </source>
</evidence>
<dbReference type="Proteomes" id="UP000784294">
    <property type="component" value="Unassembled WGS sequence"/>
</dbReference>
<keyword evidence="2" id="KW-1185">Reference proteome</keyword>